<dbReference type="Gene3D" id="1.25.40.10">
    <property type="entry name" value="Tetratricopeptide repeat domain"/>
    <property type="match status" value="1"/>
</dbReference>
<protein>
    <recommendedName>
        <fullName evidence="3">Outer membrane lipoprotein BamD-like domain-containing protein</fullName>
    </recommendedName>
</protein>
<evidence type="ECO:0000259" key="3">
    <source>
        <dbReference type="Pfam" id="PF13525"/>
    </source>
</evidence>
<dbReference type="InterPro" id="IPR019734">
    <property type="entry name" value="TPR_rpt"/>
</dbReference>
<feature type="transmembrane region" description="Helical" evidence="2">
    <location>
        <begin position="24"/>
        <end position="43"/>
    </location>
</feature>
<proteinExistence type="predicted"/>
<keyword evidence="5" id="KW-1185">Reference proteome</keyword>
<dbReference type="Proteomes" id="UP000238924">
    <property type="component" value="Unassembled WGS sequence"/>
</dbReference>
<feature type="domain" description="Outer membrane lipoprotein BamD-like" evidence="3">
    <location>
        <begin position="140"/>
        <end position="211"/>
    </location>
</feature>
<dbReference type="EMBL" id="JJMJ01000102">
    <property type="protein sequence ID" value="PPS22148.1"/>
    <property type="molecule type" value="Genomic_DNA"/>
</dbReference>
<evidence type="ECO:0000313" key="4">
    <source>
        <dbReference type="EMBL" id="PPS22148.1"/>
    </source>
</evidence>
<evidence type="ECO:0000313" key="5">
    <source>
        <dbReference type="Proteomes" id="UP000238924"/>
    </source>
</evidence>
<gene>
    <name evidence="4" type="ORF">DJ52_06875</name>
</gene>
<keyword evidence="1" id="KW-0732">Signal</keyword>
<evidence type="ECO:0000256" key="1">
    <source>
        <dbReference type="ARBA" id="ARBA00022729"/>
    </source>
</evidence>
<evidence type="ECO:0000256" key="2">
    <source>
        <dbReference type="SAM" id="Phobius"/>
    </source>
</evidence>
<sequence>MSENTNKIQKNAELIFTYIYNNRIIFISGFVLLIVIIAGVLIYKANIESQDSARNTEFESALALYNVYQNAQLPKEQLNDPALIIDITSRFQKVYSAAKGKTLRLRSAYALGCVYYDIKNFTEAEKYYQEVANARGFYLQDSAMYNLANTQIELTNYTQAASTLENFTKAYPKSYLMPQAALTLSDVYLAQNDKTKALNVLKSWVSQNTNNIEYLNIFRETISLIENNVY</sequence>
<dbReference type="SUPFAM" id="SSF48452">
    <property type="entry name" value="TPR-like"/>
    <property type="match status" value="1"/>
</dbReference>
<keyword evidence="2" id="KW-0812">Transmembrane</keyword>
<organism evidence="4 5">
    <name type="scientific">Brachyspira murdochii</name>
    <dbReference type="NCBI Taxonomy" id="84378"/>
    <lineage>
        <taxon>Bacteria</taxon>
        <taxon>Pseudomonadati</taxon>
        <taxon>Spirochaetota</taxon>
        <taxon>Spirochaetia</taxon>
        <taxon>Brachyspirales</taxon>
        <taxon>Brachyspiraceae</taxon>
        <taxon>Brachyspira</taxon>
    </lineage>
</organism>
<keyword evidence="2" id="KW-1133">Transmembrane helix</keyword>
<dbReference type="Pfam" id="PF13181">
    <property type="entry name" value="TPR_8"/>
    <property type="match status" value="1"/>
</dbReference>
<dbReference type="RefSeq" id="WP_104618441.1">
    <property type="nucleotide sequence ID" value="NZ_JJMJ01000102.1"/>
</dbReference>
<reference evidence="4 5" key="1">
    <citation type="submission" date="2014-04" db="EMBL/GenBank/DDBJ databases">
        <title>Whole genome sequence of 'Brachyspira hampsonii' D13-03603F2.</title>
        <authorList>
            <person name="Patterson A.H."/>
            <person name="Chaban B."/>
            <person name="Fernando C."/>
            <person name="Harding J.C."/>
            <person name="Hill J.E."/>
        </authorList>
    </citation>
    <scope>NUCLEOTIDE SEQUENCE [LARGE SCALE GENOMIC DNA]</scope>
    <source>
        <strain evidence="4 5">D13-03603F2</strain>
    </source>
</reference>
<dbReference type="Pfam" id="PF13525">
    <property type="entry name" value="YfiO"/>
    <property type="match status" value="1"/>
</dbReference>
<accession>A0ABX5B4N8</accession>
<comment type="caution">
    <text evidence="4">The sequence shown here is derived from an EMBL/GenBank/DDBJ whole genome shotgun (WGS) entry which is preliminary data.</text>
</comment>
<keyword evidence="2" id="KW-0472">Membrane</keyword>
<dbReference type="InterPro" id="IPR011990">
    <property type="entry name" value="TPR-like_helical_dom_sf"/>
</dbReference>
<name>A0ABX5B4N8_9SPIR</name>
<dbReference type="InterPro" id="IPR039565">
    <property type="entry name" value="BamD-like"/>
</dbReference>